<gene>
    <name evidence="3" type="ORF">EN45_056470</name>
</gene>
<dbReference type="AlphaFoldDB" id="A0A167SF06"/>
<comment type="similarity">
    <text evidence="1 2">Belongs to the short-chain dehydrogenases/reductases (SDR) family.</text>
</comment>
<dbReference type="Pfam" id="PF00106">
    <property type="entry name" value="adh_short"/>
    <property type="match status" value="1"/>
</dbReference>
<dbReference type="SUPFAM" id="SSF51735">
    <property type="entry name" value="NAD(P)-binding Rossmann-fold domains"/>
    <property type="match status" value="1"/>
</dbReference>
<dbReference type="GO" id="GO:0016491">
    <property type="term" value="F:oxidoreductase activity"/>
    <property type="evidence" value="ECO:0007669"/>
    <property type="project" value="TreeGrafter"/>
</dbReference>
<proteinExistence type="inferred from homology"/>
<evidence type="ECO:0000256" key="1">
    <source>
        <dbReference type="ARBA" id="ARBA00006484"/>
    </source>
</evidence>
<accession>A0A167SF06</accession>
<dbReference type="PhylomeDB" id="A0A167SF06"/>
<protein>
    <submittedName>
        <fullName evidence="3">Putative oxidoreductase</fullName>
    </submittedName>
</protein>
<reference evidence="3" key="1">
    <citation type="journal article" date="2014" name="Genome Announc.">
        <title>Complete sequencing and chromosome-scale genome assembly of the industrial progenitor strain P2niaD18 from the penicillin producer Penicillium chrysogenum.</title>
        <authorList>
            <person name="Specht T."/>
            <person name="Dahlmann T.A."/>
            <person name="Zadra I."/>
            <person name="Kurnsteiner H."/>
            <person name="Kuck U."/>
        </authorList>
    </citation>
    <scope>NUCLEOTIDE SEQUENCE [LARGE SCALE GENOMIC DNA]</scope>
    <source>
        <strain evidence="3">P2niaD18</strain>
    </source>
</reference>
<name>A0A167SF06_PENCH</name>
<dbReference type="PANTHER" id="PTHR43544:SF36">
    <property type="entry name" value="CHAIN OXIDOREDUCTASE (CSGA), PUTATIVE (AFU_ORTHOLOGUE AFUA_4G00910)-RELATED"/>
    <property type="match status" value="1"/>
</dbReference>
<dbReference type="EMBL" id="CM002799">
    <property type="protein sequence ID" value="KZN87091.1"/>
    <property type="molecule type" value="Genomic_DNA"/>
</dbReference>
<dbReference type="InterPro" id="IPR051468">
    <property type="entry name" value="Fungal_SecMetab_SDRs"/>
</dbReference>
<dbReference type="InterPro" id="IPR002347">
    <property type="entry name" value="SDR_fam"/>
</dbReference>
<dbReference type="Gene3D" id="3.40.50.720">
    <property type="entry name" value="NAD(P)-binding Rossmann-like Domain"/>
    <property type="match status" value="1"/>
</dbReference>
<dbReference type="Proteomes" id="UP000076449">
    <property type="component" value="Chromosome II"/>
</dbReference>
<sequence>MASYLVTGVARGLGLEIVKALAQKRTSEVSTVFATLRSSPPPTLQELVSQSEGRVVLVNLEVLDPDSLAGAVRQVKERLDGRGLDILINNAAVNELSPGGLETMNNLRETLEVNVEAVHNVTLALLPLLREGRRKTVLNMSSITGSLAHAERFTIAPHHAYKISKTALNCMTKLYALDLNDQGFTFFAVSPGWLRTDQGGPYADLDAETGAEAVLGLLSRDREALNGKFLNIHVPGWEETKGLHKYDGLEIEW</sequence>
<evidence type="ECO:0000313" key="3">
    <source>
        <dbReference type="EMBL" id="KZN87091.1"/>
    </source>
</evidence>
<dbReference type="InterPro" id="IPR036291">
    <property type="entry name" value="NAD(P)-bd_dom_sf"/>
</dbReference>
<dbReference type="PANTHER" id="PTHR43544">
    <property type="entry name" value="SHORT-CHAIN DEHYDROGENASE/REDUCTASE"/>
    <property type="match status" value="1"/>
</dbReference>
<dbReference type="GO" id="GO:0005737">
    <property type="term" value="C:cytoplasm"/>
    <property type="evidence" value="ECO:0007669"/>
    <property type="project" value="TreeGrafter"/>
</dbReference>
<dbReference type="PRINTS" id="PR00081">
    <property type="entry name" value="GDHRDH"/>
</dbReference>
<organism evidence="3">
    <name type="scientific">Penicillium chrysogenum</name>
    <name type="common">Penicillium notatum</name>
    <dbReference type="NCBI Taxonomy" id="5076"/>
    <lineage>
        <taxon>Eukaryota</taxon>
        <taxon>Fungi</taxon>
        <taxon>Dikarya</taxon>
        <taxon>Ascomycota</taxon>
        <taxon>Pezizomycotina</taxon>
        <taxon>Eurotiomycetes</taxon>
        <taxon>Eurotiomycetidae</taxon>
        <taxon>Eurotiales</taxon>
        <taxon>Aspergillaceae</taxon>
        <taxon>Penicillium</taxon>
        <taxon>Penicillium chrysogenum species complex</taxon>
    </lineage>
</organism>
<evidence type="ECO:0000256" key="2">
    <source>
        <dbReference type="RuleBase" id="RU000363"/>
    </source>
</evidence>
<dbReference type="PRINTS" id="PR00080">
    <property type="entry name" value="SDRFAMILY"/>
</dbReference>